<evidence type="ECO:0000259" key="6">
    <source>
        <dbReference type="Pfam" id="PF18564"/>
    </source>
</evidence>
<dbReference type="SUPFAM" id="SSF51445">
    <property type="entry name" value="(Trans)glycosidases"/>
    <property type="match status" value="1"/>
</dbReference>
<keyword evidence="2" id="KW-0378">Hydrolase</keyword>
<feature type="domain" description="Glycoside hydrolase family 5 C-terminal" evidence="6">
    <location>
        <begin position="685"/>
        <end position="761"/>
    </location>
</feature>
<feature type="region of interest" description="Disordered" evidence="4">
    <location>
        <begin position="887"/>
        <end position="954"/>
    </location>
</feature>
<feature type="compositionally biased region" description="Low complexity" evidence="4">
    <location>
        <begin position="807"/>
        <end position="819"/>
    </location>
</feature>
<reference evidence="8" key="2">
    <citation type="journal article" date="2019" name="IMA Fungus">
        <title>Genome sequencing and comparison of five Tilletia species to identify candidate genes for the detection of regulated species infecting wheat.</title>
        <authorList>
            <person name="Nguyen H.D.T."/>
            <person name="Sultana T."/>
            <person name="Kesanakurti P."/>
            <person name="Hambleton S."/>
        </authorList>
    </citation>
    <scope>NUCLEOTIDE SEQUENCE</scope>
    <source>
        <strain evidence="8">DAOMC 238032</strain>
    </source>
</reference>
<evidence type="ECO:0008006" key="11">
    <source>
        <dbReference type="Google" id="ProtNLM"/>
    </source>
</evidence>
<dbReference type="InterPro" id="IPR001547">
    <property type="entry name" value="Glyco_hydro_5"/>
</dbReference>
<evidence type="ECO:0000313" key="7">
    <source>
        <dbReference type="EMBL" id="CAD6924901.1"/>
    </source>
</evidence>
<dbReference type="Proteomes" id="UP000836402">
    <property type="component" value="Unassembled WGS sequence"/>
</dbReference>
<gene>
    <name evidence="8" type="ORF">A4X03_0g1309</name>
    <name evidence="7" type="ORF">JKIAZH3_G3392</name>
</gene>
<dbReference type="GO" id="GO:0000272">
    <property type="term" value="P:polysaccharide catabolic process"/>
    <property type="evidence" value="ECO:0007669"/>
    <property type="project" value="InterPro"/>
</dbReference>
<comment type="similarity">
    <text evidence="1">Belongs to the glycosyl hydrolase 5 (cellulase A) family.</text>
</comment>
<reference evidence="8" key="1">
    <citation type="submission" date="2016-04" db="EMBL/GenBank/DDBJ databases">
        <authorList>
            <person name="Nguyen H.D."/>
            <person name="Kesanakurti P."/>
            <person name="Cullis J."/>
            <person name="Levesque C.A."/>
            <person name="Hambleton S."/>
        </authorList>
    </citation>
    <scope>NUCLEOTIDE SEQUENCE</scope>
    <source>
        <strain evidence="8">DAOMC 238032</strain>
    </source>
</reference>
<dbReference type="AlphaFoldDB" id="A0A177UP79"/>
<sequence>MAHRVSERSPLTGNPVPPHFLHASDAYFRDTAGRAVLLRGVNLSGSSKAPVDKPSQEREGFWEDAEHGTELSFVGRPLDITDGSADVHLARLKSWGFNSFRYVFTWEALEHDGPGKYDHEFIQYTVDVLRKIKQYGFRVYMDPHQDLFSRFTGGSGAPFWVLPACGMNPRNFTPTQAALIHSEWPNQEDPSPIDFPDMIWATNYTRLAAATLSVLFFAGRDYAPKCIIDGVNIQDWLQSHFIKAVTQLAQAIAAADDGDLLDSCVVGWDSMNEPNPTYIGLTALNKLPAHWRLRKGPMPTPLQSFITGVGKPQEIDKYIFGPVGPKKQGSLVVDSKGRSIWMTAAEDEQKGGSKWGWSRHPDWPLGQCLWAAHGVWNESTNELLDSTYFSKYGGPSGTRSVEFVEDYWLPHWRAYSSAIRPFHPEAIMFMQPPVFEPPPKGLTEDDLRHRACVSSHFYDGLTLITKHWNWFNADAVGLLRGKYLGVPFALKFGYKAIRQCMRDQLGYLRSDTLDVVGQYPTIIGEIGIPFDLDKRKAYYGDEKGKGKGDFSAQLAALDASINACDGTNMLSYSLWTYCPDNTHKWGDGWNGEDLSLWGLDDVKTVSSAAVNAGGRGGHQMAMSAPGSSSNVDLLSAMTTQTAGDSVSSLDPASSTFELNLGDGSSSSQALPALSNGARSAAAFIRPFPRACNGVPIEINFDIKTSEFEFTLEVEPEDLASQPVSADKLASLSLLSGSTTAARAAGVLPTEIFLPFIHYARDGNGASAMGNFDVKGEGFASAGGKRNKRRAAAAAAKDLAMSASASSSASPIASGSASTSTDPSGSVTPNQLGLPPLDSVEFDVEVEVSAGTWEIRDQYLYWSLPASAGDVDAVKVVLEAAAAAVAAAEEEGGSSSGRQSSRAARREKRNARSNAASAAASAASDTAAGEGPTSYPLSRTGSSSGQPKTTPEGDVVVEVREADGSLWEERVDSNGNGSEEEAEIPTILPTITAEGKVRHHIRIVRRTGAIDFGSAQSAWTTMVGNLLG</sequence>
<evidence type="ECO:0000313" key="8">
    <source>
        <dbReference type="EMBL" id="KAE8263950.1"/>
    </source>
</evidence>
<protein>
    <recommendedName>
        <fullName evidence="11">Glycoside hydrolase family 5 domain-containing protein</fullName>
    </recommendedName>
</protein>
<dbReference type="PROSITE" id="PS00659">
    <property type="entry name" value="GLYCOSYL_HYDROL_F5"/>
    <property type="match status" value="1"/>
</dbReference>
<evidence type="ECO:0000313" key="10">
    <source>
        <dbReference type="Proteomes" id="UP000836402"/>
    </source>
</evidence>
<dbReference type="InterPro" id="IPR041036">
    <property type="entry name" value="GH5_C"/>
</dbReference>
<evidence type="ECO:0000256" key="1">
    <source>
        <dbReference type="ARBA" id="ARBA00005641"/>
    </source>
</evidence>
<reference evidence="7" key="3">
    <citation type="submission" date="2020-10" db="EMBL/GenBank/DDBJ databases">
        <authorList>
            <person name="Sedaghatjoo S."/>
        </authorList>
    </citation>
    <scope>NUCLEOTIDE SEQUENCE</scope>
    <source>
        <strain evidence="7">AZH3</strain>
    </source>
</reference>
<evidence type="ECO:0000313" key="9">
    <source>
        <dbReference type="Proteomes" id="UP000077671"/>
    </source>
</evidence>
<keyword evidence="3" id="KW-0326">Glycosidase</keyword>
<evidence type="ECO:0000256" key="4">
    <source>
        <dbReference type="SAM" id="MobiDB-lite"/>
    </source>
</evidence>
<comment type="caution">
    <text evidence="8">The sequence shown here is derived from an EMBL/GenBank/DDBJ whole genome shotgun (WGS) entry which is preliminary data.</text>
</comment>
<dbReference type="Proteomes" id="UP000077671">
    <property type="component" value="Unassembled WGS sequence"/>
</dbReference>
<dbReference type="Pfam" id="PF00150">
    <property type="entry name" value="Cellulase"/>
    <property type="match status" value="1"/>
</dbReference>
<dbReference type="EMBL" id="CAJHJG010002954">
    <property type="protein sequence ID" value="CAD6924901.1"/>
    <property type="molecule type" value="Genomic_DNA"/>
</dbReference>
<feature type="domain" description="Glycoside hydrolase family 5" evidence="5">
    <location>
        <begin position="88"/>
        <end position="158"/>
    </location>
</feature>
<name>A0A177UP79_9BASI</name>
<dbReference type="GO" id="GO:1904462">
    <property type="term" value="P:ergosteryl 3-beta-D-glucoside catabolic process"/>
    <property type="evidence" value="ECO:0007669"/>
    <property type="project" value="TreeGrafter"/>
</dbReference>
<dbReference type="PANTHER" id="PTHR31308">
    <property type="match status" value="1"/>
</dbReference>
<feature type="region of interest" description="Disordered" evidence="4">
    <location>
        <begin position="807"/>
        <end position="835"/>
    </location>
</feature>
<feature type="compositionally biased region" description="Low complexity" evidence="4">
    <location>
        <begin position="911"/>
        <end position="927"/>
    </location>
</feature>
<dbReference type="GO" id="GO:0050295">
    <property type="term" value="F:steryl-beta-glucosidase activity"/>
    <property type="evidence" value="ECO:0007669"/>
    <property type="project" value="TreeGrafter"/>
</dbReference>
<feature type="compositionally biased region" description="Polar residues" evidence="4">
    <location>
        <begin position="934"/>
        <end position="948"/>
    </location>
</feature>
<dbReference type="Gene3D" id="3.20.20.80">
    <property type="entry name" value="Glycosidases"/>
    <property type="match status" value="2"/>
</dbReference>
<dbReference type="PANTHER" id="PTHR31308:SF6">
    <property type="entry name" value="GLYCOSIDE HYDROLASE FAMILY 5 C-TERMINAL DOMAIN-CONTAINING PROTEIN"/>
    <property type="match status" value="1"/>
</dbReference>
<evidence type="ECO:0000256" key="3">
    <source>
        <dbReference type="ARBA" id="ARBA00023295"/>
    </source>
</evidence>
<accession>A0A177UP79</accession>
<dbReference type="Gene3D" id="2.60.40.1180">
    <property type="entry name" value="Golgi alpha-mannosidase II"/>
    <property type="match status" value="1"/>
</dbReference>
<dbReference type="Pfam" id="PF18564">
    <property type="entry name" value="Glyco_hydro_5_C"/>
    <property type="match status" value="1"/>
</dbReference>
<keyword evidence="10" id="KW-1185">Reference proteome</keyword>
<proteinExistence type="inferred from homology"/>
<dbReference type="InterPro" id="IPR017853">
    <property type="entry name" value="GH"/>
</dbReference>
<evidence type="ECO:0000256" key="2">
    <source>
        <dbReference type="ARBA" id="ARBA00022801"/>
    </source>
</evidence>
<evidence type="ECO:0000259" key="5">
    <source>
        <dbReference type="Pfam" id="PF00150"/>
    </source>
</evidence>
<organism evidence="8 9">
    <name type="scientific">Tilletia caries</name>
    <name type="common">wheat bunt fungus</name>
    <dbReference type="NCBI Taxonomy" id="13290"/>
    <lineage>
        <taxon>Eukaryota</taxon>
        <taxon>Fungi</taxon>
        <taxon>Dikarya</taxon>
        <taxon>Basidiomycota</taxon>
        <taxon>Ustilaginomycotina</taxon>
        <taxon>Exobasidiomycetes</taxon>
        <taxon>Tilletiales</taxon>
        <taxon>Tilletiaceae</taxon>
        <taxon>Tilletia</taxon>
    </lineage>
</organism>
<dbReference type="InterPro" id="IPR013780">
    <property type="entry name" value="Glyco_hydro_b"/>
</dbReference>
<dbReference type="InterPro" id="IPR018087">
    <property type="entry name" value="Glyco_hydro_5_CS"/>
</dbReference>
<feature type="compositionally biased region" description="Polar residues" evidence="4">
    <location>
        <begin position="820"/>
        <end position="830"/>
    </location>
</feature>
<dbReference type="InterPro" id="IPR052066">
    <property type="entry name" value="Glycosphingolipid_Hydrolases"/>
</dbReference>
<dbReference type="EMBL" id="LWDD02000102">
    <property type="protein sequence ID" value="KAE8263950.1"/>
    <property type="molecule type" value="Genomic_DNA"/>
</dbReference>